<evidence type="ECO:0000256" key="2">
    <source>
        <dbReference type="SAM" id="SignalP"/>
    </source>
</evidence>
<feature type="region of interest" description="Disordered" evidence="1">
    <location>
        <begin position="85"/>
        <end position="135"/>
    </location>
</feature>
<accession>A0ABT6JIP1</accession>
<keyword evidence="4" id="KW-1185">Reference proteome</keyword>
<feature type="compositionally biased region" description="Basic and acidic residues" evidence="1">
    <location>
        <begin position="123"/>
        <end position="135"/>
    </location>
</feature>
<feature type="chain" id="PRO_5047295369" evidence="2">
    <location>
        <begin position="31"/>
        <end position="165"/>
    </location>
</feature>
<dbReference type="EMBL" id="JARXRN010000021">
    <property type="protein sequence ID" value="MDH5830544.1"/>
    <property type="molecule type" value="Genomic_DNA"/>
</dbReference>
<organism evidence="3 4">
    <name type="scientific">Luteimonas rhizosphaericola</name>
    <dbReference type="NCBI Taxonomy" id="3042024"/>
    <lineage>
        <taxon>Bacteria</taxon>
        <taxon>Pseudomonadati</taxon>
        <taxon>Pseudomonadota</taxon>
        <taxon>Gammaproteobacteria</taxon>
        <taxon>Lysobacterales</taxon>
        <taxon>Lysobacteraceae</taxon>
        <taxon>Luteimonas</taxon>
    </lineage>
</organism>
<keyword evidence="2" id="KW-0732">Signal</keyword>
<evidence type="ECO:0000256" key="1">
    <source>
        <dbReference type="SAM" id="MobiDB-lite"/>
    </source>
</evidence>
<evidence type="ECO:0000313" key="4">
    <source>
        <dbReference type="Proteomes" id="UP001156831"/>
    </source>
</evidence>
<dbReference type="Proteomes" id="UP001156831">
    <property type="component" value="Unassembled WGS sequence"/>
</dbReference>
<reference evidence="3 4" key="1">
    <citation type="submission" date="2023-04" db="EMBL/GenBank/DDBJ databases">
        <title>Luteimonas sp. M1R5S18.</title>
        <authorList>
            <person name="Sun J.-Q."/>
        </authorList>
    </citation>
    <scope>NUCLEOTIDE SEQUENCE [LARGE SCALE GENOMIC DNA]</scope>
    <source>
        <strain evidence="3 4">M1R5S18</strain>
    </source>
</reference>
<comment type="caution">
    <text evidence="3">The sequence shown here is derived from an EMBL/GenBank/DDBJ whole genome shotgun (WGS) entry which is preliminary data.</text>
</comment>
<feature type="signal peptide" evidence="2">
    <location>
        <begin position="1"/>
        <end position="30"/>
    </location>
</feature>
<protein>
    <submittedName>
        <fullName evidence="3">Uncharacterized protein</fullName>
    </submittedName>
</protein>
<gene>
    <name evidence="3" type="ORF">QFW80_08465</name>
</gene>
<proteinExistence type="predicted"/>
<name>A0ABT6JIP1_9GAMM</name>
<evidence type="ECO:0000313" key="3">
    <source>
        <dbReference type="EMBL" id="MDH5830544.1"/>
    </source>
</evidence>
<sequence length="165" mass="18130">MFVSTSRSLMLVSAVALAGAFLIPSMPASAQTQGRAAVNEQALRQDMQRAIDQRRRELLPEYQRRVRTDGRSSADAWLRATAERMGREDGERVRRRHDAGAYAAAAPGAARVSGERTQAQSDRTSRSAKGRDPECARMVTRQRNVPSVSGGPMQMIMVTECVPAR</sequence>
<feature type="compositionally biased region" description="Low complexity" evidence="1">
    <location>
        <begin position="100"/>
        <end position="110"/>
    </location>
</feature>
<dbReference type="RefSeq" id="WP_280601247.1">
    <property type="nucleotide sequence ID" value="NZ_JARXRN010000021.1"/>
</dbReference>